<evidence type="ECO:0000256" key="1">
    <source>
        <dbReference type="ARBA" id="ARBA00004924"/>
    </source>
</evidence>
<dbReference type="Pfam" id="PF06276">
    <property type="entry name" value="FhuF"/>
    <property type="match status" value="1"/>
</dbReference>
<dbReference type="InterPro" id="IPR022770">
    <property type="entry name" value="IucA/IucC-like_C"/>
</dbReference>
<proteinExistence type="inferred from homology"/>
<organism evidence="5 6">
    <name type="scientific">Streptomyces kasugaensis</name>
    <dbReference type="NCBI Taxonomy" id="1946"/>
    <lineage>
        <taxon>Bacteria</taxon>
        <taxon>Bacillati</taxon>
        <taxon>Actinomycetota</taxon>
        <taxon>Actinomycetes</taxon>
        <taxon>Kitasatosporales</taxon>
        <taxon>Streptomycetaceae</taxon>
        <taxon>Streptomyces</taxon>
    </lineage>
</organism>
<name>A0A4Q9HSY2_STRKA</name>
<comment type="pathway">
    <text evidence="1">Siderophore biosynthesis.</text>
</comment>
<reference evidence="5 6" key="1">
    <citation type="submission" date="2019-02" db="EMBL/GenBank/DDBJ databases">
        <title>Draft Genome Sequence of Streptomyces sp. AM-2504, identified by 16S rRNA comparative analysis as a Streptomyces Kasugaensis strain.</title>
        <authorList>
            <person name="Napolioni V."/>
            <person name="Giuliodori A.M."/>
            <person name="Spurio R."/>
            <person name="Fabbretti A."/>
        </authorList>
    </citation>
    <scope>NUCLEOTIDE SEQUENCE [LARGE SCALE GENOMIC DNA]</scope>
    <source>
        <strain evidence="5 6">AM-2504</strain>
    </source>
</reference>
<evidence type="ECO:0000313" key="5">
    <source>
        <dbReference type="EMBL" id="TBO58132.1"/>
    </source>
</evidence>
<dbReference type="Pfam" id="PF04183">
    <property type="entry name" value="IucA_IucC"/>
    <property type="match status" value="1"/>
</dbReference>
<accession>A0A4Q9HSY2</accession>
<keyword evidence="6" id="KW-1185">Reference proteome</keyword>
<dbReference type="EMBL" id="SIXH01000162">
    <property type="protein sequence ID" value="TBO58132.1"/>
    <property type="molecule type" value="Genomic_DNA"/>
</dbReference>
<evidence type="ECO:0000313" key="6">
    <source>
        <dbReference type="Proteomes" id="UP000292452"/>
    </source>
</evidence>
<dbReference type="InterPro" id="IPR007310">
    <property type="entry name" value="Aerobactin_biosyn_IucA/IucC_N"/>
</dbReference>
<evidence type="ECO:0000259" key="4">
    <source>
        <dbReference type="Pfam" id="PF06276"/>
    </source>
</evidence>
<dbReference type="RefSeq" id="WP_131124147.1">
    <property type="nucleotide sequence ID" value="NZ_SIXH01000162.1"/>
</dbReference>
<dbReference type="GO" id="GO:0019290">
    <property type="term" value="P:siderophore biosynthetic process"/>
    <property type="evidence" value="ECO:0007669"/>
    <property type="project" value="InterPro"/>
</dbReference>
<dbReference type="GO" id="GO:0016881">
    <property type="term" value="F:acid-amino acid ligase activity"/>
    <property type="evidence" value="ECO:0007669"/>
    <property type="project" value="UniProtKB-ARBA"/>
</dbReference>
<protein>
    <submittedName>
        <fullName evidence="5">IucA/IucC family siderophore biosynthesis protein</fullName>
    </submittedName>
</protein>
<comment type="caution">
    <text evidence="5">The sequence shown here is derived from an EMBL/GenBank/DDBJ whole genome shotgun (WGS) entry which is preliminary data.</text>
</comment>
<feature type="domain" description="Aerobactin siderophore biosynthesis IucA/IucC N-terminal" evidence="3">
    <location>
        <begin position="123"/>
        <end position="335"/>
    </location>
</feature>
<dbReference type="PANTHER" id="PTHR34384:SF5">
    <property type="entry name" value="L-2,3-DIAMINOPROPANOATE--CITRATE LIGASE"/>
    <property type="match status" value="1"/>
</dbReference>
<feature type="domain" description="Aerobactin siderophore biosynthesis IucA/IucC-like C-terminal" evidence="4">
    <location>
        <begin position="355"/>
        <end position="512"/>
    </location>
</feature>
<dbReference type="InterPro" id="IPR037455">
    <property type="entry name" value="LucA/IucC-like"/>
</dbReference>
<comment type="similarity">
    <text evidence="2">Belongs to the IucA/IucC family.</text>
</comment>
<dbReference type="Gene3D" id="1.10.510.40">
    <property type="match status" value="1"/>
</dbReference>
<dbReference type="Proteomes" id="UP000292452">
    <property type="component" value="Unassembled WGS sequence"/>
</dbReference>
<sequence>MGDVRDSADDLSVTAILNCLIREVARPEQCRSELDGHVTYRLPATGRLLRVRGGRSPGEPRLRVADGWRPLTFEALVALVAEELRLHTGIANTALPTEITDSRDVIAALLDARESVSPPKDLYLRSEQALLAGHRYHPAPKARGAGAPDSWLPYAPEAYARFPLAVLGVRADLVAEDGDPSALDLLGTPPPDGYRLLPAHPWQLDLLGDLPAFHDGRLLRLGETDVPAVPTSSLRTVYLPDSDLFCKFSLDVRITNDIRRLWLRDLRWLRVIDELLGTVFDDLPPRSPTAAVLADRGYRTADSGGQDAYEALAVVVRDGLWTHLEPGVTPLVAAGVSEGFPGNPLDGTTPERALTWWQRYLDHVVPPVLHACLRHGVVLECHLQNVLVCVDEAGLPVQALFRDHEGVKLIADEHRDLLGRFGPRIPAPGVTAAHGWERLTYCLVTNNLSEIAGAISERHPELDGELWRRARSVFADYATGNGDPPEIRRLLAAPHIPAKANLLLRWLDADGASARYVAFPNPLRGAVR</sequence>
<dbReference type="PANTHER" id="PTHR34384">
    <property type="entry name" value="L-2,3-DIAMINOPROPANOATE--CITRATE LIGASE"/>
    <property type="match status" value="1"/>
</dbReference>
<evidence type="ECO:0000256" key="2">
    <source>
        <dbReference type="ARBA" id="ARBA00007832"/>
    </source>
</evidence>
<gene>
    <name evidence="5" type="ORF">EYS09_19060</name>
</gene>
<evidence type="ECO:0000259" key="3">
    <source>
        <dbReference type="Pfam" id="PF04183"/>
    </source>
</evidence>
<dbReference type="AlphaFoldDB" id="A0A4Q9HSY2"/>